<gene>
    <name evidence="1" type="ORF">TDIS_1533</name>
</gene>
<name>A0A179D3Y6_9BACT</name>
<dbReference type="AlphaFoldDB" id="A0A179D3Y6"/>
<protein>
    <recommendedName>
        <fullName evidence="3">DNA-binding protein</fullName>
    </recommendedName>
</protein>
<accession>A0A179D3Y6</accession>
<dbReference type="STRING" id="999894.TDIS_1533"/>
<keyword evidence="2" id="KW-1185">Reference proteome</keyword>
<proteinExistence type="predicted"/>
<organism evidence="1 2">
    <name type="scientific">Thermosulfurimonas dismutans</name>
    <dbReference type="NCBI Taxonomy" id="999894"/>
    <lineage>
        <taxon>Bacteria</taxon>
        <taxon>Pseudomonadati</taxon>
        <taxon>Thermodesulfobacteriota</taxon>
        <taxon>Thermodesulfobacteria</taxon>
        <taxon>Thermodesulfobacteriales</taxon>
        <taxon>Thermodesulfobacteriaceae</taxon>
        <taxon>Thermosulfurimonas</taxon>
    </lineage>
</organism>
<dbReference type="EMBL" id="LWLG01000012">
    <property type="protein sequence ID" value="OAQ20338.1"/>
    <property type="molecule type" value="Genomic_DNA"/>
</dbReference>
<dbReference type="RefSeq" id="WP_161939501.1">
    <property type="nucleotide sequence ID" value="NZ_LWLG01000012.1"/>
</dbReference>
<evidence type="ECO:0008006" key="3">
    <source>
        <dbReference type="Google" id="ProtNLM"/>
    </source>
</evidence>
<evidence type="ECO:0000313" key="1">
    <source>
        <dbReference type="EMBL" id="OAQ20338.1"/>
    </source>
</evidence>
<comment type="caution">
    <text evidence="1">The sequence shown here is derived from an EMBL/GenBank/DDBJ whole genome shotgun (WGS) entry which is preliminary data.</text>
</comment>
<dbReference type="Proteomes" id="UP000078390">
    <property type="component" value="Unassembled WGS sequence"/>
</dbReference>
<reference evidence="1 2" key="1">
    <citation type="submission" date="2016-04" db="EMBL/GenBank/DDBJ databases">
        <title>Genome analysis of Thermosulfurimonas dismutans, the first thermophilic sulfur-disproportionating bacterium of the phylum Thermodesulfobacteria.</title>
        <authorList>
            <person name="Mardanov A.V."/>
            <person name="Beletsky A.V."/>
            <person name="Kadnikov V.V."/>
            <person name="Slobodkin A.I."/>
            <person name="Ravin N.V."/>
        </authorList>
    </citation>
    <scope>NUCLEOTIDE SEQUENCE [LARGE SCALE GENOMIC DNA]</scope>
    <source>
        <strain evidence="1 2">S95</strain>
    </source>
</reference>
<evidence type="ECO:0000313" key="2">
    <source>
        <dbReference type="Proteomes" id="UP000078390"/>
    </source>
</evidence>
<sequence>MEDLLMGWKEIAGVLRVSERTLKDNWERWGVPIKLLPTKRGYKKPVTTLSALKRWLEEPGPSGS</sequence>